<dbReference type="GO" id="GO:0004479">
    <property type="term" value="F:methionyl-tRNA formyltransferase activity"/>
    <property type="evidence" value="ECO:0007669"/>
    <property type="project" value="UniProtKB-UniRule"/>
</dbReference>
<comment type="function">
    <text evidence="5">Attaches a formyl group to the free amino group of methionyl-tRNA(fMet). The formyl group appears to play a dual role in the initiator identity of N-formylmethionyl-tRNA by promoting its recognition by IF2 and preventing the misappropriation of this tRNA by the elongation apparatus.</text>
</comment>
<dbReference type="AlphaFoldDB" id="U6B8Q1"/>
<evidence type="ECO:0000256" key="3">
    <source>
        <dbReference type="ARBA" id="ARBA00022679"/>
    </source>
</evidence>
<dbReference type="InterPro" id="IPR005793">
    <property type="entry name" value="Formyl_trans_C"/>
</dbReference>
<dbReference type="InterPro" id="IPR041711">
    <property type="entry name" value="Met-tRNA-FMT_N"/>
</dbReference>
<comment type="catalytic activity">
    <reaction evidence="5">
        <text>L-methionyl-tRNA(fMet) + (6R)-10-formyltetrahydrofolate = N-formyl-L-methionyl-tRNA(fMet) + (6S)-5,6,7,8-tetrahydrofolate + H(+)</text>
        <dbReference type="Rhea" id="RHEA:24380"/>
        <dbReference type="Rhea" id="RHEA-COMP:9952"/>
        <dbReference type="Rhea" id="RHEA-COMP:9953"/>
        <dbReference type="ChEBI" id="CHEBI:15378"/>
        <dbReference type="ChEBI" id="CHEBI:57453"/>
        <dbReference type="ChEBI" id="CHEBI:78530"/>
        <dbReference type="ChEBI" id="CHEBI:78844"/>
        <dbReference type="ChEBI" id="CHEBI:195366"/>
        <dbReference type="EC" id="2.1.2.9"/>
    </reaction>
</comment>
<evidence type="ECO:0000259" key="7">
    <source>
        <dbReference type="Pfam" id="PF02911"/>
    </source>
</evidence>
<dbReference type="InterPro" id="IPR011034">
    <property type="entry name" value="Formyl_transferase-like_C_sf"/>
</dbReference>
<dbReference type="EC" id="2.1.2.9" evidence="2 5"/>
<dbReference type="NCBIfam" id="TIGR00460">
    <property type="entry name" value="fmt"/>
    <property type="match status" value="1"/>
</dbReference>
<dbReference type="InterPro" id="IPR036477">
    <property type="entry name" value="Formyl_transf_N_sf"/>
</dbReference>
<accession>U6B8Q1</accession>
<dbReference type="CDD" id="cd08704">
    <property type="entry name" value="Met_tRNA_FMT_C"/>
    <property type="match status" value="1"/>
</dbReference>
<dbReference type="Pfam" id="PF02911">
    <property type="entry name" value="Formyl_trans_C"/>
    <property type="match status" value="1"/>
</dbReference>
<sequence length="304" mass="33356">MGTSAFAVPTLRALVASSHNVVSVYTQPPRPSGRRGLKIIPSALHQVASELDIEILIPTCFEQEEYEKFLNFNADVAIVVSYGLIIPSNILSATRLGFYNGHASLLPRWRGAAPIQRAIMSNDNETGIAIMKMDENLDMGPVAIMKNIEISPNITAGLLHDKLSIMCADAMLEAMDKLEQNNLPLSPQKEDGVTYAKKISKSETRIDFKKSSEEVHNHIRALSPFPGAWFEISIKNRFERIKLLESELVDGEGYPGEIISSDFTIACAKGAVRIKRLQRAGGHAITSVKDFLLGNPILTGSIID</sequence>
<feature type="binding site" evidence="5">
    <location>
        <begin position="104"/>
        <end position="107"/>
    </location>
    <ligand>
        <name>(6S)-5,6,7,8-tetrahydrofolate</name>
        <dbReference type="ChEBI" id="CHEBI:57453"/>
    </ligand>
</feature>
<dbReference type="PANTHER" id="PTHR11138:SF5">
    <property type="entry name" value="METHIONYL-TRNA FORMYLTRANSFERASE, MITOCHONDRIAL"/>
    <property type="match status" value="1"/>
</dbReference>
<feature type="domain" description="Formyl transferase N-terminal" evidence="6">
    <location>
        <begin position="2"/>
        <end position="170"/>
    </location>
</feature>
<dbReference type="CDD" id="cd08646">
    <property type="entry name" value="FMT_core_Met-tRNA-FMT_N"/>
    <property type="match status" value="1"/>
</dbReference>
<dbReference type="GO" id="GO:0005829">
    <property type="term" value="C:cytosol"/>
    <property type="evidence" value="ECO:0007669"/>
    <property type="project" value="TreeGrafter"/>
</dbReference>
<dbReference type="Proteomes" id="UP000017862">
    <property type="component" value="Chromosome"/>
</dbReference>
<evidence type="ECO:0000313" key="9">
    <source>
        <dbReference type="Proteomes" id="UP000017862"/>
    </source>
</evidence>
<dbReference type="InterPro" id="IPR002376">
    <property type="entry name" value="Formyl_transf_N"/>
</dbReference>
<evidence type="ECO:0000313" key="8">
    <source>
        <dbReference type="EMBL" id="AHA28221.1"/>
    </source>
</evidence>
<proteinExistence type="inferred from homology"/>
<keyword evidence="4 5" id="KW-0648">Protein biosynthesis</keyword>
<evidence type="ECO:0000256" key="4">
    <source>
        <dbReference type="ARBA" id="ARBA00022917"/>
    </source>
</evidence>
<name>U6B8Q1_9HYPH</name>
<dbReference type="InterPro" id="IPR044135">
    <property type="entry name" value="Met-tRNA-FMT_C"/>
</dbReference>
<reference evidence="8 9" key="1">
    <citation type="journal article" date="2014" name="Mol. Plant Microbe Interact.">
        <title>The complete genome sequence of Candidatus Liberibacter americanus, associated with citrus Huanglongbing.</title>
        <authorList>
            <person name="Wulff N.A."/>
            <person name="Zhang S."/>
            <person name="Setubal J.C."/>
            <person name="Almeida N.F."/>
            <person name="Martins E.C."/>
            <person name="Harakava R."/>
            <person name="Kumar D."/>
            <person name="Rangel L.T."/>
            <person name="Foissac X."/>
            <person name="Bove J."/>
            <person name="Gabriel D.W."/>
        </authorList>
    </citation>
    <scope>NUCLEOTIDE SEQUENCE [LARGE SCALE GENOMIC DNA]</scope>
    <source>
        <strain evidence="8 9">Sao Paulo</strain>
    </source>
</reference>
<dbReference type="STRING" id="1261131.lam_888"/>
<dbReference type="PANTHER" id="PTHR11138">
    <property type="entry name" value="METHIONYL-TRNA FORMYLTRANSFERASE"/>
    <property type="match status" value="1"/>
</dbReference>
<dbReference type="EMBL" id="CP006604">
    <property type="protein sequence ID" value="AHA28221.1"/>
    <property type="molecule type" value="Genomic_DNA"/>
</dbReference>
<dbReference type="InterPro" id="IPR005794">
    <property type="entry name" value="Fmt"/>
</dbReference>
<evidence type="ECO:0000259" key="6">
    <source>
        <dbReference type="Pfam" id="PF00551"/>
    </source>
</evidence>
<dbReference type="Pfam" id="PF00551">
    <property type="entry name" value="Formyl_trans_N"/>
    <property type="match status" value="1"/>
</dbReference>
<dbReference type="HAMAP" id="MF_00182">
    <property type="entry name" value="Formyl_trans"/>
    <property type="match status" value="1"/>
</dbReference>
<keyword evidence="9" id="KW-1185">Reference proteome</keyword>
<protein>
    <recommendedName>
        <fullName evidence="2 5">Methionyl-tRNA formyltransferase</fullName>
        <ecNumber evidence="2 5">2.1.2.9</ecNumber>
    </recommendedName>
</protein>
<evidence type="ECO:0000256" key="5">
    <source>
        <dbReference type="HAMAP-Rule" id="MF_00182"/>
    </source>
</evidence>
<dbReference type="PATRIC" id="fig|1261131.3.peg.851"/>
<organism evidence="8 9">
    <name type="scientific">Candidatus Liberibacter americanus str. Sao Paulo</name>
    <dbReference type="NCBI Taxonomy" id="1261131"/>
    <lineage>
        <taxon>Bacteria</taxon>
        <taxon>Pseudomonadati</taxon>
        <taxon>Pseudomonadota</taxon>
        <taxon>Alphaproteobacteria</taxon>
        <taxon>Hyphomicrobiales</taxon>
        <taxon>Rhizobiaceae</taxon>
        <taxon>Liberibacter</taxon>
    </lineage>
</organism>
<dbReference type="SUPFAM" id="SSF53328">
    <property type="entry name" value="Formyltransferase"/>
    <property type="match status" value="1"/>
</dbReference>
<evidence type="ECO:0000256" key="1">
    <source>
        <dbReference type="ARBA" id="ARBA00010699"/>
    </source>
</evidence>
<gene>
    <name evidence="5 8" type="primary">fmt</name>
    <name evidence="8" type="ORF">lam_888</name>
</gene>
<keyword evidence="3 5" id="KW-0808">Transferase</keyword>
<dbReference type="HOGENOM" id="CLU_033347_1_1_5"/>
<dbReference type="SUPFAM" id="SSF50486">
    <property type="entry name" value="FMT C-terminal domain-like"/>
    <property type="match status" value="1"/>
</dbReference>
<dbReference type="KEGG" id="lar:lam_888"/>
<dbReference type="Gene3D" id="3.40.50.12230">
    <property type="match status" value="1"/>
</dbReference>
<dbReference type="eggNOG" id="COG0223">
    <property type="taxonomic scope" value="Bacteria"/>
</dbReference>
<evidence type="ECO:0000256" key="2">
    <source>
        <dbReference type="ARBA" id="ARBA00012261"/>
    </source>
</evidence>
<feature type="domain" description="Formyl transferase C-terminal" evidence="7">
    <location>
        <begin position="198"/>
        <end position="293"/>
    </location>
</feature>
<comment type="similarity">
    <text evidence="1 5">Belongs to the Fmt family.</text>
</comment>